<dbReference type="Pfam" id="PF13200">
    <property type="entry name" value="DUF4015"/>
    <property type="match status" value="1"/>
</dbReference>
<dbReference type="EMBL" id="BAAAKV010000065">
    <property type="protein sequence ID" value="GAA1191821.1"/>
    <property type="molecule type" value="Genomic_DNA"/>
</dbReference>
<feature type="domain" description="DUF4015" evidence="2">
    <location>
        <begin position="263"/>
        <end position="571"/>
    </location>
</feature>
<evidence type="ECO:0000313" key="3">
    <source>
        <dbReference type="EMBL" id="GAA1191821.1"/>
    </source>
</evidence>
<dbReference type="Proteomes" id="UP001501371">
    <property type="component" value="Unassembled WGS sequence"/>
</dbReference>
<dbReference type="Gene3D" id="2.60.40.10">
    <property type="entry name" value="Immunoglobulins"/>
    <property type="match status" value="1"/>
</dbReference>
<proteinExistence type="predicted"/>
<keyword evidence="1" id="KW-0472">Membrane</keyword>
<keyword evidence="1" id="KW-0812">Transmembrane</keyword>
<name>A0ABN1V2K4_9ACTN</name>
<keyword evidence="4" id="KW-1185">Reference proteome</keyword>
<comment type="caution">
    <text evidence="3">The sequence shown here is derived from an EMBL/GenBank/DDBJ whole genome shotgun (WGS) entry which is preliminary data.</text>
</comment>
<dbReference type="SUPFAM" id="SSF51445">
    <property type="entry name" value="(Trans)glycosidases"/>
    <property type="match status" value="1"/>
</dbReference>
<organism evidence="3 4">
    <name type="scientific">Streptomyces hebeiensis</name>
    <dbReference type="NCBI Taxonomy" id="229486"/>
    <lineage>
        <taxon>Bacteria</taxon>
        <taxon>Bacillati</taxon>
        <taxon>Actinomycetota</taxon>
        <taxon>Actinomycetes</taxon>
        <taxon>Kitasatosporales</taxon>
        <taxon>Streptomycetaceae</taxon>
        <taxon>Streptomyces</taxon>
    </lineage>
</organism>
<dbReference type="InterPro" id="IPR017853">
    <property type="entry name" value="GH"/>
</dbReference>
<sequence>MKSGQKQEDRCTGAASMEGPTGLSTKDIVMFSRKIPYSASSYGSRRPALPRALTLSAGALALVGAGVGAWAFFTSGPGVQGLTDGAVLDARKAAHVSAYLDAAAAGGKEKVRATLDGAVLPVRAEGARLKLSLPPLAEGRHTLVVEGDSSLPFASYREVVGFSVDTTAPALSLADPEVKNVAAAANTTGKAPTGAKVTITGKASTDAKVSVDGKEVSVDEAGAFKATVPQGTPLVTVTAVDRAGNTTTKTVSARGRRPMIRAAHITAIGWGDNTLRGNILALVRSGKLNAVELDIKDEDGEVGYASQVPLARQIGAAKGYYDARKAVAEIHAAGAQVIGRIVAFRDPVLASASWKSGKRNQIVQTPDGQPYNGGHYGKLSFTNFADPAVRKYNQDLAVEAAGLGFDDILYDYVRRPDGPLSKMRFPGIGSATPEQSITSFVADTRTALRSQPTYLGVSVFGIAATRPTEIAQDIGALAKVSDYIAPMVYPSHWGPGEYGVSNPDTAPYAIVQRSLKDFARHVKGTQTEVIPWLQDFSMGSHYGPAQVADQIKAAADNKMNSFILWNAGARYQGAALQQITAR</sequence>
<dbReference type="Gene3D" id="3.20.20.80">
    <property type="entry name" value="Glycosidases"/>
    <property type="match status" value="1"/>
</dbReference>
<protein>
    <recommendedName>
        <fullName evidence="2">DUF4015 domain-containing protein</fullName>
    </recommendedName>
</protein>
<dbReference type="InterPro" id="IPR025275">
    <property type="entry name" value="DUF4015"/>
</dbReference>
<evidence type="ECO:0000259" key="2">
    <source>
        <dbReference type="Pfam" id="PF13200"/>
    </source>
</evidence>
<dbReference type="InterPro" id="IPR013783">
    <property type="entry name" value="Ig-like_fold"/>
</dbReference>
<evidence type="ECO:0000256" key="1">
    <source>
        <dbReference type="SAM" id="Phobius"/>
    </source>
</evidence>
<reference evidence="3 4" key="1">
    <citation type="journal article" date="2019" name="Int. J. Syst. Evol. Microbiol.">
        <title>The Global Catalogue of Microorganisms (GCM) 10K type strain sequencing project: providing services to taxonomists for standard genome sequencing and annotation.</title>
        <authorList>
            <consortium name="The Broad Institute Genomics Platform"/>
            <consortium name="The Broad Institute Genome Sequencing Center for Infectious Disease"/>
            <person name="Wu L."/>
            <person name="Ma J."/>
        </authorList>
    </citation>
    <scope>NUCLEOTIDE SEQUENCE [LARGE SCALE GENOMIC DNA]</scope>
    <source>
        <strain evidence="3 4">JCM 12696</strain>
    </source>
</reference>
<evidence type="ECO:0000313" key="4">
    <source>
        <dbReference type="Proteomes" id="UP001501371"/>
    </source>
</evidence>
<keyword evidence="1" id="KW-1133">Transmembrane helix</keyword>
<gene>
    <name evidence="3" type="ORF">GCM10009654_56520</name>
</gene>
<accession>A0ABN1V2K4</accession>
<feature type="transmembrane region" description="Helical" evidence="1">
    <location>
        <begin position="52"/>
        <end position="73"/>
    </location>
</feature>